<proteinExistence type="predicted"/>
<reference evidence="1 2" key="1">
    <citation type="submission" date="2019-07" db="EMBL/GenBank/DDBJ databases">
        <title>Genome sequencing of 100 strains of the haloalkaliphilic chemolithoautotrophic sulfur-oxidizing bacterium Thioalkalivibrio.</title>
        <authorList>
            <person name="Muyzer G."/>
        </authorList>
    </citation>
    <scope>NUCLEOTIDE SEQUENCE [LARGE SCALE GENOMIC DNA]</scope>
    <source>
        <strain evidence="1 2">ASO4-4</strain>
    </source>
</reference>
<sequence>MDRAPMLIRRKQLKELTGLSPSTAERWEKAGKFPARRCVGPGVVGWLYDEVREFMKNTPTAGGTP</sequence>
<dbReference type="AlphaFoldDB" id="A0A562S7G9"/>
<gene>
    <name evidence="1" type="ORF">LZ24_00178</name>
</gene>
<dbReference type="Pfam" id="PF05930">
    <property type="entry name" value="Phage_AlpA"/>
    <property type="match status" value="1"/>
</dbReference>
<comment type="caution">
    <text evidence="1">The sequence shown here is derived from an EMBL/GenBank/DDBJ whole genome shotgun (WGS) entry which is preliminary data.</text>
</comment>
<keyword evidence="2" id="KW-1185">Reference proteome</keyword>
<evidence type="ECO:0000313" key="2">
    <source>
        <dbReference type="Proteomes" id="UP000318307"/>
    </source>
</evidence>
<dbReference type="SUPFAM" id="SSF46955">
    <property type="entry name" value="Putative DNA-binding domain"/>
    <property type="match status" value="1"/>
</dbReference>
<dbReference type="EMBL" id="VLLC01000001">
    <property type="protein sequence ID" value="TWI77369.1"/>
    <property type="molecule type" value="Genomic_DNA"/>
</dbReference>
<name>A0A562S7G9_9BACT</name>
<dbReference type="InterPro" id="IPR009061">
    <property type="entry name" value="DNA-bd_dom_put_sf"/>
</dbReference>
<organism evidence="1 2">
    <name type="scientific">Desulfobotulus alkaliphilus</name>
    <dbReference type="NCBI Taxonomy" id="622671"/>
    <lineage>
        <taxon>Bacteria</taxon>
        <taxon>Pseudomonadati</taxon>
        <taxon>Thermodesulfobacteriota</taxon>
        <taxon>Desulfobacteria</taxon>
        <taxon>Desulfobacterales</taxon>
        <taxon>Desulfobacteraceae</taxon>
        <taxon>Desulfobotulus</taxon>
    </lineage>
</organism>
<accession>A0A562S7G9</accession>
<evidence type="ECO:0000313" key="1">
    <source>
        <dbReference type="EMBL" id="TWI77369.1"/>
    </source>
</evidence>
<dbReference type="OrthoDB" id="9801242at2"/>
<protein>
    <submittedName>
        <fullName evidence="1">AlpA family transcriptional regulator</fullName>
    </submittedName>
</protein>
<dbReference type="Gene3D" id="1.10.238.160">
    <property type="match status" value="1"/>
</dbReference>
<dbReference type="InterPro" id="IPR010260">
    <property type="entry name" value="AlpA"/>
</dbReference>
<dbReference type="Proteomes" id="UP000318307">
    <property type="component" value="Unassembled WGS sequence"/>
</dbReference>